<dbReference type="PANTHER" id="PTHR34069:SF3">
    <property type="entry name" value="ACYL-COA:ACYL-COA ALKYLTRANSFERASE"/>
    <property type="match status" value="1"/>
</dbReference>
<evidence type="ECO:0000259" key="4">
    <source>
        <dbReference type="Pfam" id="PF08545"/>
    </source>
</evidence>
<feature type="domain" description="Beta-ketoacyl-[acyl-carrier-protein] synthase III C-terminal" evidence="3">
    <location>
        <begin position="227"/>
        <end position="313"/>
    </location>
</feature>
<reference evidence="5 6" key="1">
    <citation type="submission" date="2016-08" db="EMBL/GenBank/DDBJ databases">
        <title>Draft genome of Fabibacter sp. strain SK-8.</title>
        <authorList>
            <person name="Wong S.-K."/>
            <person name="Hamasaki K."/>
            <person name="Yoshizawa S."/>
        </authorList>
    </citation>
    <scope>NUCLEOTIDE SEQUENCE [LARGE SCALE GENOMIC DNA]</scope>
    <source>
        <strain evidence="5 6">SK-8</strain>
    </source>
</reference>
<evidence type="ECO:0000256" key="1">
    <source>
        <dbReference type="ARBA" id="ARBA00022679"/>
    </source>
</evidence>
<name>A0A1E5SYV4_9BACT</name>
<dbReference type="SUPFAM" id="SSF53901">
    <property type="entry name" value="Thiolase-like"/>
    <property type="match status" value="1"/>
</dbReference>
<dbReference type="GO" id="GO:0044550">
    <property type="term" value="P:secondary metabolite biosynthetic process"/>
    <property type="evidence" value="ECO:0007669"/>
    <property type="project" value="TreeGrafter"/>
</dbReference>
<comment type="caution">
    <text evidence="5">The sequence shown here is derived from an EMBL/GenBank/DDBJ whole genome shotgun (WGS) entry which is preliminary data.</text>
</comment>
<proteinExistence type="predicted"/>
<evidence type="ECO:0000313" key="6">
    <source>
        <dbReference type="Proteomes" id="UP000095552"/>
    </source>
</evidence>
<keyword evidence="6" id="KW-1185">Reference proteome</keyword>
<feature type="domain" description="Beta-ketoacyl-[acyl-carrier-protein] synthase III N-terminal" evidence="4">
    <location>
        <begin position="104"/>
        <end position="178"/>
    </location>
</feature>
<evidence type="ECO:0000259" key="3">
    <source>
        <dbReference type="Pfam" id="PF08541"/>
    </source>
</evidence>
<dbReference type="InterPro" id="IPR016039">
    <property type="entry name" value="Thiolase-like"/>
</dbReference>
<dbReference type="Gene3D" id="3.40.47.10">
    <property type="match status" value="1"/>
</dbReference>
<dbReference type="GO" id="GO:0006633">
    <property type="term" value="P:fatty acid biosynthetic process"/>
    <property type="evidence" value="ECO:0007669"/>
    <property type="project" value="InterPro"/>
</dbReference>
<organism evidence="5 6">
    <name type="scientific">Roseivirga misakiensis</name>
    <dbReference type="NCBI Taxonomy" id="1563681"/>
    <lineage>
        <taxon>Bacteria</taxon>
        <taxon>Pseudomonadati</taxon>
        <taxon>Bacteroidota</taxon>
        <taxon>Cytophagia</taxon>
        <taxon>Cytophagales</taxon>
        <taxon>Roseivirgaceae</taxon>
        <taxon>Roseivirga</taxon>
    </lineage>
</organism>
<keyword evidence="1" id="KW-0808">Transferase</keyword>
<gene>
    <name evidence="5" type="ORF">BFP71_12525</name>
</gene>
<sequence length="314" mass="34201">MYINKASNYLPSEIIDNSYFMDKNGMDDATIIRKSGIKTRVKAGPDENTNTMALDAVEAGLKDLPYDIKEVDLIIGATYSPYDTVGTLAHVVQQKYDIDKAIVFSISSACSSFLNAMEIIEGYFATGKASRALVVNAEHNWAFVNENDPVSAHLWGDGASAVFVSKERVSPTDHEVLSINTEGHAHIGRGPGGVCLKPLHGGIEMPDGRDVFYNAITFMSEKTQNILEENGYKVDQLDYLIPHQANIRIINVIAETLKFPMEKVVINMVELGNTGAASSSIGYSQIFKEMKKDETAVITVFGGGYSSGAMLVKA</sequence>
<evidence type="ECO:0000256" key="2">
    <source>
        <dbReference type="ARBA" id="ARBA00023315"/>
    </source>
</evidence>
<dbReference type="Proteomes" id="UP000095552">
    <property type="component" value="Unassembled WGS sequence"/>
</dbReference>
<dbReference type="InterPro" id="IPR013751">
    <property type="entry name" value="ACP_syn_III_N"/>
</dbReference>
<accession>A0A1E5SYV4</accession>
<dbReference type="EMBL" id="MDGQ01000005">
    <property type="protein sequence ID" value="OEK04301.1"/>
    <property type="molecule type" value="Genomic_DNA"/>
</dbReference>
<protein>
    <submittedName>
        <fullName evidence="5">3-oxoacyl-ACP synthase</fullName>
    </submittedName>
</protein>
<dbReference type="Pfam" id="PF08545">
    <property type="entry name" value="ACP_syn_III"/>
    <property type="match status" value="1"/>
</dbReference>
<dbReference type="PANTHER" id="PTHR34069">
    <property type="entry name" value="3-OXOACYL-[ACYL-CARRIER-PROTEIN] SYNTHASE 3"/>
    <property type="match status" value="1"/>
</dbReference>
<evidence type="ECO:0000313" key="5">
    <source>
        <dbReference type="EMBL" id="OEK04301.1"/>
    </source>
</evidence>
<dbReference type="CDD" id="cd00830">
    <property type="entry name" value="KAS_III"/>
    <property type="match status" value="1"/>
</dbReference>
<dbReference type="InterPro" id="IPR013747">
    <property type="entry name" value="ACP_syn_III_C"/>
</dbReference>
<dbReference type="STRING" id="1563681.BFP71_12525"/>
<keyword evidence="2" id="KW-0012">Acyltransferase</keyword>
<dbReference type="Pfam" id="PF08541">
    <property type="entry name" value="ACP_syn_III_C"/>
    <property type="match status" value="1"/>
</dbReference>
<dbReference type="AlphaFoldDB" id="A0A1E5SYV4"/>
<dbReference type="OrthoDB" id="9815506at2"/>
<dbReference type="RefSeq" id="WP_069835806.1">
    <property type="nucleotide sequence ID" value="NZ_MDGQ01000005.1"/>
</dbReference>
<dbReference type="GO" id="GO:0004315">
    <property type="term" value="F:3-oxoacyl-[acyl-carrier-protein] synthase activity"/>
    <property type="evidence" value="ECO:0007669"/>
    <property type="project" value="InterPro"/>
</dbReference>